<dbReference type="STRING" id="139825.A0A401GKP5"/>
<dbReference type="GO" id="GO:0000324">
    <property type="term" value="C:fungal-type vacuole"/>
    <property type="evidence" value="ECO:0007669"/>
    <property type="project" value="TreeGrafter"/>
</dbReference>
<name>A0A401GKP5_9APHY</name>
<dbReference type="RefSeq" id="XP_027613632.1">
    <property type="nucleotide sequence ID" value="XM_027757831.1"/>
</dbReference>
<keyword evidence="5" id="KW-0378">Hydrolase</keyword>
<keyword evidence="9" id="KW-1185">Reference proteome</keyword>
<feature type="chain" id="PRO_5019159552" description="carboxypeptidase C" evidence="7">
    <location>
        <begin position="21"/>
        <end position="512"/>
    </location>
</feature>
<dbReference type="Gene3D" id="3.40.50.1820">
    <property type="entry name" value="alpha/beta hydrolase"/>
    <property type="match status" value="1"/>
</dbReference>
<evidence type="ECO:0000256" key="2">
    <source>
        <dbReference type="ARBA" id="ARBA00012446"/>
    </source>
</evidence>
<dbReference type="Proteomes" id="UP000287166">
    <property type="component" value="Unassembled WGS sequence"/>
</dbReference>
<dbReference type="PROSITE" id="PS00560">
    <property type="entry name" value="CARBOXYPEPT_SER_HIS"/>
    <property type="match status" value="1"/>
</dbReference>
<dbReference type="AlphaFoldDB" id="A0A401GKP5"/>
<dbReference type="Pfam" id="PF00450">
    <property type="entry name" value="Peptidase_S10"/>
    <property type="match status" value="1"/>
</dbReference>
<dbReference type="InterPro" id="IPR001563">
    <property type="entry name" value="Peptidase_S10"/>
</dbReference>
<evidence type="ECO:0000256" key="3">
    <source>
        <dbReference type="ARBA" id="ARBA00022645"/>
    </source>
</evidence>
<evidence type="ECO:0000256" key="6">
    <source>
        <dbReference type="ARBA" id="ARBA00023180"/>
    </source>
</evidence>
<evidence type="ECO:0000256" key="5">
    <source>
        <dbReference type="ARBA" id="ARBA00022801"/>
    </source>
</evidence>
<dbReference type="InterPro" id="IPR029058">
    <property type="entry name" value="AB_hydrolase_fold"/>
</dbReference>
<evidence type="ECO:0000256" key="1">
    <source>
        <dbReference type="ARBA" id="ARBA00009431"/>
    </source>
</evidence>
<protein>
    <recommendedName>
        <fullName evidence="2">carboxypeptidase C</fullName>
        <ecNumber evidence="2">3.4.16.5</ecNumber>
    </recommendedName>
</protein>
<keyword evidence="4" id="KW-0645">Protease</keyword>
<sequence>MFTLFKTVLGLLICATVVHGNVQHPFRARLNTVQPPPRIHPSNQLRTPLAAESYDTGSFSAVGDPTLLSVSHFTTLSHPAFPNHSVRIKKANICDGDEAYTGYFDIEARHLFFFFFESKNDPDNDDVIFWTSGGPGCAGSLGLFMDFGPCKITNPNGTVHNPYSWTEKASVFFVDQPIGVGFSYADYGETVSTTEEAAKDIAAFVAIFFEHFTKFKGNAFHMASSSYGGRYIPVFASEVYDQNAKLVEAGMTPINLTSIMIGNGCTDVTTMLPSYYDMQCTGVTAPPKIGISSCVRQKLALPRCERWLKESCRDSYDAMNCRAAVDFCGAEIEEPFNSARYNPYDILKPCDGDIEETLCYPVTNAIEAYLNRPDIRTILGVDPAISGNVSACSNRVNDDFNSAGDYHFPTQYYLAALLERGIRTLLYVGTRDWICNWVGNERMTVAMEWTGQEAYTAAEKRKWYVDSEVAGLVKSVGPFTFATVHNAGHMVPYDVPKESLAMINRWLAGEEL</sequence>
<dbReference type="InterPro" id="IPR033124">
    <property type="entry name" value="Ser_caboxypep_his_AS"/>
</dbReference>
<dbReference type="Gene3D" id="1.10.287.410">
    <property type="match status" value="1"/>
</dbReference>
<accession>A0A401GKP5</accession>
<comment type="similarity">
    <text evidence="1">Belongs to the peptidase S10 family.</text>
</comment>
<keyword evidence="6" id="KW-0325">Glycoprotein</keyword>
<evidence type="ECO:0000256" key="7">
    <source>
        <dbReference type="SAM" id="SignalP"/>
    </source>
</evidence>
<comment type="caution">
    <text evidence="8">The sequence shown here is derived from an EMBL/GenBank/DDBJ whole genome shotgun (WGS) entry which is preliminary data.</text>
</comment>
<dbReference type="PRINTS" id="PR00724">
    <property type="entry name" value="CRBOXYPTASEC"/>
</dbReference>
<dbReference type="GeneID" id="38779636"/>
<evidence type="ECO:0000256" key="4">
    <source>
        <dbReference type="ARBA" id="ARBA00022670"/>
    </source>
</evidence>
<dbReference type="GO" id="GO:0004185">
    <property type="term" value="F:serine-type carboxypeptidase activity"/>
    <property type="evidence" value="ECO:0007669"/>
    <property type="project" value="UniProtKB-EC"/>
</dbReference>
<dbReference type="SUPFAM" id="SSF53474">
    <property type="entry name" value="alpha/beta-Hydrolases"/>
    <property type="match status" value="1"/>
</dbReference>
<dbReference type="EMBL" id="BFAD01000004">
    <property type="protein sequence ID" value="GBE82719.1"/>
    <property type="molecule type" value="Genomic_DNA"/>
</dbReference>
<evidence type="ECO:0000313" key="9">
    <source>
        <dbReference type="Proteomes" id="UP000287166"/>
    </source>
</evidence>
<dbReference type="GO" id="GO:0006508">
    <property type="term" value="P:proteolysis"/>
    <property type="evidence" value="ECO:0007669"/>
    <property type="project" value="UniProtKB-KW"/>
</dbReference>
<keyword evidence="3 8" id="KW-0121">Carboxypeptidase</keyword>
<organism evidence="8 9">
    <name type="scientific">Sparassis crispa</name>
    <dbReference type="NCBI Taxonomy" id="139825"/>
    <lineage>
        <taxon>Eukaryota</taxon>
        <taxon>Fungi</taxon>
        <taxon>Dikarya</taxon>
        <taxon>Basidiomycota</taxon>
        <taxon>Agaricomycotina</taxon>
        <taxon>Agaricomycetes</taxon>
        <taxon>Polyporales</taxon>
        <taxon>Sparassidaceae</taxon>
        <taxon>Sparassis</taxon>
    </lineage>
</organism>
<proteinExistence type="inferred from homology"/>
<keyword evidence="7" id="KW-0732">Signal</keyword>
<dbReference type="PANTHER" id="PTHR11802:SF113">
    <property type="entry name" value="SERINE CARBOXYPEPTIDASE CTSA-4.1"/>
    <property type="match status" value="1"/>
</dbReference>
<reference evidence="8 9" key="1">
    <citation type="journal article" date="2018" name="Sci. Rep.">
        <title>Genome sequence of the cauliflower mushroom Sparassis crispa (Hanabiratake) and its association with beneficial usage.</title>
        <authorList>
            <person name="Kiyama R."/>
            <person name="Furutani Y."/>
            <person name="Kawaguchi K."/>
            <person name="Nakanishi T."/>
        </authorList>
    </citation>
    <scope>NUCLEOTIDE SEQUENCE [LARGE SCALE GENOMIC DNA]</scope>
</reference>
<dbReference type="OrthoDB" id="443318at2759"/>
<dbReference type="InParanoid" id="A0A401GKP5"/>
<feature type="signal peptide" evidence="7">
    <location>
        <begin position="1"/>
        <end position="20"/>
    </location>
</feature>
<gene>
    <name evidence="8" type="ORF">SCP_0411040</name>
</gene>
<dbReference type="EC" id="3.4.16.5" evidence="2"/>
<evidence type="ECO:0000313" key="8">
    <source>
        <dbReference type="EMBL" id="GBE82719.1"/>
    </source>
</evidence>
<dbReference type="PANTHER" id="PTHR11802">
    <property type="entry name" value="SERINE PROTEASE FAMILY S10 SERINE CARBOXYPEPTIDASE"/>
    <property type="match status" value="1"/>
</dbReference>